<keyword evidence="4" id="KW-0067">ATP-binding</keyword>
<evidence type="ECO:0000313" key="5">
    <source>
        <dbReference type="EMBL" id="KZT28700.1"/>
    </source>
</evidence>
<protein>
    <submittedName>
        <fullName evidence="5">tRNA isopentenyltransferase</fullName>
    </submittedName>
</protein>
<dbReference type="SUPFAM" id="SSF52540">
    <property type="entry name" value="P-loop containing nucleoside triphosphate hydrolases"/>
    <property type="match status" value="1"/>
</dbReference>
<dbReference type="PANTHER" id="PTHR11088">
    <property type="entry name" value="TRNA DIMETHYLALLYLTRANSFERASE"/>
    <property type="match status" value="1"/>
</dbReference>
<dbReference type="GO" id="GO:0005739">
    <property type="term" value="C:mitochondrion"/>
    <property type="evidence" value="ECO:0007669"/>
    <property type="project" value="TreeGrafter"/>
</dbReference>
<dbReference type="Gene3D" id="3.40.50.300">
    <property type="entry name" value="P-loop containing nucleotide triphosphate hydrolases"/>
    <property type="match status" value="1"/>
</dbReference>
<evidence type="ECO:0000256" key="3">
    <source>
        <dbReference type="ARBA" id="ARBA00022741"/>
    </source>
</evidence>
<feature type="non-terminal residue" evidence="5">
    <location>
        <position position="1"/>
    </location>
</feature>
<evidence type="ECO:0000256" key="2">
    <source>
        <dbReference type="ARBA" id="ARBA00022679"/>
    </source>
</evidence>
<dbReference type="InterPro" id="IPR027417">
    <property type="entry name" value="P-loop_NTPase"/>
</dbReference>
<gene>
    <name evidence="5" type="ORF">NEOLEDRAFT_1086335</name>
</gene>
<comment type="similarity">
    <text evidence="1">Belongs to the IPP transferase family.</text>
</comment>
<sequence length="495" mass="56394">MNARPLIAICGTTGVGKSKLSIELALALANSRGTQKHGWHGARIINADSMQVYTGMDIITNKVPESEQQGVEHLLMSFKNPGEQYVVGEWVSDAVREINETHAQHKIPIVVGGTSYWIQHLLFPDRLATTSRPSDRPAEHTQLPHEMAQYVSKLPPELQSLLHDLPEEPPDASVDSRSAFSLYNLLKDLDPAAASRWHWKDTRKVLRSLEIIKETGRKPSDIWNEQSGNVMKPRYRTLCFWLFAEPSALNPRLDARVDDMIKQGLLDEINSLQKIATAGYSPFTDSQYRLSSPSPVDYTLGIYQAIGYKEFHDYLNSSNPTEASFKEAIDRMKLSTRQYAQRQVKWIRNKLLPAVYATQVTDKSSITAYLLDASRVDATWNSNVRDKGEQIMHDFLEGNSLPDPFSLSEIARIMLTVQDRPTRPTARRKVICPVCTTKDNEPVMIEEGEQWEIHRKTRAHKYMATREARWAEVAKWKRIKEERKAREAESRAVQS</sequence>
<dbReference type="Proteomes" id="UP000076761">
    <property type="component" value="Unassembled WGS sequence"/>
</dbReference>
<dbReference type="Pfam" id="PF01715">
    <property type="entry name" value="IPPT"/>
    <property type="match status" value="1"/>
</dbReference>
<name>A0A165UTX9_9AGAM</name>
<keyword evidence="6" id="KW-1185">Reference proteome</keyword>
<dbReference type="InParanoid" id="A0A165UTX9"/>
<keyword evidence="2 5" id="KW-0808">Transferase</keyword>
<dbReference type="InterPro" id="IPR039657">
    <property type="entry name" value="Dimethylallyltransferase"/>
</dbReference>
<dbReference type="PANTHER" id="PTHR11088:SF89">
    <property type="entry name" value="TRNA DIMETHYLALLYLTRANSFERASE"/>
    <property type="match status" value="1"/>
</dbReference>
<accession>A0A165UTX9</accession>
<proteinExistence type="inferred from homology"/>
<dbReference type="GO" id="GO:0052381">
    <property type="term" value="F:tRNA dimethylallyltransferase activity"/>
    <property type="evidence" value="ECO:0007669"/>
    <property type="project" value="InterPro"/>
</dbReference>
<reference evidence="5 6" key="1">
    <citation type="journal article" date="2016" name="Mol. Biol. Evol.">
        <title>Comparative Genomics of Early-Diverging Mushroom-Forming Fungi Provides Insights into the Origins of Lignocellulose Decay Capabilities.</title>
        <authorList>
            <person name="Nagy L.G."/>
            <person name="Riley R."/>
            <person name="Tritt A."/>
            <person name="Adam C."/>
            <person name="Daum C."/>
            <person name="Floudas D."/>
            <person name="Sun H."/>
            <person name="Yadav J.S."/>
            <person name="Pangilinan J."/>
            <person name="Larsson K.H."/>
            <person name="Matsuura K."/>
            <person name="Barry K."/>
            <person name="Labutti K."/>
            <person name="Kuo R."/>
            <person name="Ohm R.A."/>
            <person name="Bhattacharya S.S."/>
            <person name="Shirouzu T."/>
            <person name="Yoshinaga Y."/>
            <person name="Martin F.M."/>
            <person name="Grigoriev I.V."/>
            <person name="Hibbett D.S."/>
        </authorList>
    </citation>
    <scope>NUCLEOTIDE SEQUENCE [LARGE SCALE GENOMIC DNA]</scope>
    <source>
        <strain evidence="5 6">HHB14362 ss-1</strain>
    </source>
</reference>
<dbReference type="InterPro" id="IPR018022">
    <property type="entry name" value="IPT"/>
</dbReference>
<dbReference type="OrthoDB" id="775260at2759"/>
<dbReference type="HAMAP" id="MF_00185">
    <property type="entry name" value="IPP_trans"/>
    <property type="match status" value="1"/>
</dbReference>
<dbReference type="EMBL" id="KV425556">
    <property type="protein sequence ID" value="KZT28700.1"/>
    <property type="molecule type" value="Genomic_DNA"/>
</dbReference>
<dbReference type="GO" id="GO:0005524">
    <property type="term" value="F:ATP binding"/>
    <property type="evidence" value="ECO:0007669"/>
    <property type="project" value="UniProtKB-KW"/>
</dbReference>
<evidence type="ECO:0000313" key="6">
    <source>
        <dbReference type="Proteomes" id="UP000076761"/>
    </source>
</evidence>
<dbReference type="FunCoup" id="A0A165UTX9">
    <property type="interactions" value="489"/>
</dbReference>
<dbReference type="AlphaFoldDB" id="A0A165UTX9"/>
<dbReference type="STRING" id="1314782.A0A165UTX9"/>
<dbReference type="GO" id="GO:0006400">
    <property type="term" value="P:tRNA modification"/>
    <property type="evidence" value="ECO:0007669"/>
    <property type="project" value="TreeGrafter"/>
</dbReference>
<dbReference type="Gene3D" id="1.10.20.140">
    <property type="match status" value="1"/>
</dbReference>
<keyword evidence="3" id="KW-0547">Nucleotide-binding</keyword>
<evidence type="ECO:0000256" key="4">
    <source>
        <dbReference type="ARBA" id="ARBA00022840"/>
    </source>
</evidence>
<organism evidence="5 6">
    <name type="scientific">Neolentinus lepideus HHB14362 ss-1</name>
    <dbReference type="NCBI Taxonomy" id="1314782"/>
    <lineage>
        <taxon>Eukaryota</taxon>
        <taxon>Fungi</taxon>
        <taxon>Dikarya</taxon>
        <taxon>Basidiomycota</taxon>
        <taxon>Agaricomycotina</taxon>
        <taxon>Agaricomycetes</taxon>
        <taxon>Gloeophyllales</taxon>
        <taxon>Gloeophyllaceae</taxon>
        <taxon>Neolentinus</taxon>
    </lineage>
</organism>
<evidence type="ECO:0000256" key="1">
    <source>
        <dbReference type="ARBA" id="ARBA00005842"/>
    </source>
</evidence>
<dbReference type="Gene3D" id="3.30.160.60">
    <property type="entry name" value="Classic Zinc Finger"/>
    <property type="match status" value="1"/>
</dbReference>